<keyword evidence="17" id="KW-1185">Reference proteome</keyword>
<keyword evidence="10" id="KW-0456">Lyase</keyword>
<dbReference type="GO" id="GO:0070403">
    <property type="term" value="F:NAD+ binding"/>
    <property type="evidence" value="ECO:0007669"/>
    <property type="project" value="InterPro"/>
</dbReference>
<evidence type="ECO:0000256" key="5">
    <source>
        <dbReference type="ARBA" id="ARBA00022832"/>
    </source>
</evidence>
<dbReference type="InterPro" id="IPR036291">
    <property type="entry name" value="NAD(P)-bd_dom_sf"/>
</dbReference>
<comment type="catalytic activity">
    <reaction evidence="12">
        <text>a (3S)-3-hydroxyacyl-CoA + NAD(+) = a 3-oxoacyl-CoA + NADH + H(+)</text>
        <dbReference type="Rhea" id="RHEA:22432"/>
        <dbReference type="ChEBI" id="CHEBI:15378"/>
        <dbReference type="ChEBI" id="CHEBI:57318"/>
        <dbReference type="ChEBI" id="CHEBI:57540"/>
        <dbReference type="ChEBI" id="CHEBI:57945"/>
        <dbReference type="ChEBI" id="CHEBI:90726"/>
        <dbReference type="EC" id="1.1.1.35"/>
    </reaction>
</comment>
<evidence type="ECO:0000256" key="12">
    <source>
        <dbReference type="ARBA" id="ARBA00049556"/>
    </source>
</evidence>
<evidence type="ECO:0000313" key="17">
    <source>
        <dbReference type="Proteomes" id="UP000325187"/>
    </source>
</evidence>
<dbReference type="InterPro" id="IPR029045">
    <property type="entry name" value="ClpP/crotonase-like_dom_sf"/>
</dbReference>
<dbReference type="AlphaFoldDB" id="A0A5A7MXN8"/>
<keyword evidence="7" id="KW-0560">Oxidoreductase</keyword>
<dbReference type="GO" id="GO:0006635">
    <property type="term" value="P:fatty acid beta-oxidation"/>
    <property type="evidence" value="ECO:0007669"/>
    <property type="project" value="UniProtKB-UniPathway"/>
</dbReference>
<dbReference type="EC" id="4.2.1.17" evidence="4"/>
<dbReference type="SUPFAM" id="SSF48179">
    <property type="entry name" value="6-phosphogluconate dehydrogenase C-terminal domain-like"/>
    <property type="match status" value="2"/>
</dbReference>
<sequence length="735" mass="79061">MTKTIKFRVEDGIAILGIDVPGQSMNVITEQFTNELEECVDKVLADDAITGAVICSEKPAFMAGADLRMLGGLSAMAKTATPGEIFQNSVRLNRILRKMETGGKNAKDLMRSKTKPFVAAINGTALGGGFEIPLACHYRIAADDGSVKMGLPEVMVGLLPGGGGTQRLPRLIGIQAALQFLTTGKNLSAKDGLGFGILKALAPRDELVEKAKELAKANPKAIQPWDEKGFRFPGGGGAMHPGSVQTFMAANAMARDKTYGNYPAVQYILSSVYEGSIIPMDLAVEVESKYFTRLIVEGQAGNMIRTLFVNKTAAEKGARRPKGFDKMPTKKLGMLGAGLMGAGIAYVSAAAGMDVVLIDRDQASADKGKAYSVKLVEKAVSRRKMSKEEGEALLARITATDDYSKLENADLIIEAVFEDRALKADVTKKALAVTGDNIIFASNTSTLPISSLAEASSNPENFIGIHFFSPVEKMPLVEIITGEKTGDKATAKALDYVQQIKKTPIVVNDSRGFYTSRSFGTYVMEGYAMVAEGINPALIENAGKMLGMPVGPLAVGDEVAIDLSYKIMNQTKKDLGADYQASPGDVVVDTFVEKLERFGRKNGKGMYVYPEDGGKKYLWPGISDHFPRAAEQPTVDEVKTRLLYRQIVECARCFAENVLTTPEDGDLGAIFGWGFAPWTGGPFSHMDFIGLAAFVAEADRLAETYGERFRVPDQLRDMAQKGASYYPAGIPAAAE</sequence>
<comment type="similarity">
    <text evidence="2">In the central section; belongs to the 3-hydroxyacyl-CoA dehydrogenase family.</text>
</comment>
<dbReference type="InterPro" id="IPR006108">
    <property type="entry name" value="3HC_DH_C"/>
</dbReference>
<keyword evidence="6" id="KW-0442">Lipid degradation</keyword>
<evidence type="ECO:0000313" key="16">
    <source>
        <dbReference type="EMBL" id="GER00732.1"/>
    </source>
</evidence>
<evidence type="ECO:0000256" key="2">
    <source>
        <dbReference type="ARBA" id="ARBA00007005"/>
    </source>
</evidence>
<evidence type="ECO:0000256" key="4">
    <source>
        <dbReference type="ARBA" id="ARBA00012076"/>
    </source>
</evidence>
<evidence type="ECO:0000256" key="6">
    <source>
        <dbReference type="ARBA" id="ARBA00022963"/>
    </source>
</evidence>
<dbReference type="PROSITE" id="PS00166">
    <property type="entry name" value="ENOYL_COA_HYDRATASE"/>
    <property type="match status" value="1"/>
</dbReference>
<evidence type="ECO:0000256" key="13">
    <source>
        <dbReference type="RuleBase" id="RU003707"/>
    </source>
</evidence>
<organism evidence="16 17">
    <name type="scientific">Iodidimonas gelatinilytica</name>
    <dbReference type="NCBI Taxonomy" id="1236966"/>
    <lineage>
        <taxon>Bacteria</taxon>
        <taxon>Pseudomonadati</taxon>
        <taxon>Pseudomonadota</taxon>
        <taxon>Alphaproteobacteria</taxon>
        <taxon>Iodidimonadales</taxon>
        <taxon>Iodidimonadaceae</taxon>
        <taxon>Iodidimonas</taxon>
    </lineage>
</organism>
<keyword evidence="11" id="KW-0511">Multifunctional enzyme</keyword>
<comment type="similarity">
    <text evidence="13">Belongs to the enoyl-CoA hydratase/isomerase family.</text>
</comment>
<dbReference type="EMBL" id="BKCM01000006">
    <property type="protein sequence ID" value="GER00732.1"/>
    <property type="molecule type" value="Genomic_DNA"/>
</dbReference>
<dbReference type="InterPro" id="IPR050136">
    <property type="entry name" value="FA_oxidation_alpha_subunit"/>
</dbReference>
<evidence type="ECO:0000259" key="15">
    <source>
        <dbReference type="Pfam" id="PF02737"/>
    </source>
</evidence>
<dbReference type="InterPro" id="IPR006176">
    <property type="entry name" value="3-OHacyl-CoA_DH_NAD-bd"/>
</dbReference>
<dbReference type="Pfam" id="PF00378">
    <property type="entry name" value="ECH_1"/>
    <property type="match status" value="1"/>
</dbReference>
<dbReference type="Gene3D" id="1.10.1040.50">
    <property type="match status" value="1"/>
</dbReference>
<evidence type="ECO:0000259" key="14">
    <source>
        <dbReference type="Pfam" id="PF00725"/>
    </source>
</evidence>
<comment type="similarity">
    <text evidence="3">In the N-terminal section; belongs to the enoyl-CoA hydratase/isomerase family.</text>
</comment>
<dbReference type="RefSeq" id="WP_150002189.1">
    <property type="nucleotide sequence ID" value="NZ_BKCM01000006.1"/>
</dbReference>
<dbReference type="CDD" id="cd06558">
    <property type="entry name" value="crotonase-like"/>
    <property type="match status" value="1"/>
</dbReference>
<dbReference type="Proteomes" id="UP000325187">
    <property type="component" value="Unassembled WGS sequence"/>
</dbReference>
<evidence type="ECO:0000256" key="7">
    <source>
        <dbReference type="ARBA" id="ARBA00023002"/>
    </source>
</evidence>
<accession>A0A5A7MXN8</accession>
<dbReference type="UniPathway" id="UPA00659"/>
<keyword evidence="8" id="KW-0520">NAD</keyword>
<dbReference type="InterPro" id="IPR001753">
    <property type="entry name" value="Enoyl-CoA_hydra/iso"/>
</dbReference>
<dbReference type="InterPro" id="IPR008927">
    <property type="entry name" value="6-PGluconate_DH-like_C_sf"/>
</dbReference>
<keyword evidence="5" id="KW-0276">Fatty acid metabolism</keyword>
<protein>
    <recommendedName>
        <fullName evidence="4">enoyl-CoA hydratase</fullName>
        <ecNumber evidence="4">4.2.1.17</ecNumber>
    </recommendedName>
</protein>
<evidence type="ECO:0000256" key="3">
    <source>
        <dbReference type="ARBA" id="ARBA00008750"/>
    </source>
</evidence>
<proteinExistence type="inferred from homology"/>
<dbReference type="PANTHER" id="PTHR43612:SF3">
    <property type="entry name" value="TRIFUNCTIONAL ENZYME SUBUNIT ALPHA, MITOCHONDRIAL"/>
    <property type="match status" value="1"/>
</dbReference>
<reference evidence="16 17" key="1">
    <citation type="submission" date="2019-09" db="EMBL/GenBank/DDBJ databases">
        <title>NBRP : Genome information of microbial organism related human and environment.</title>
        <authorList>
            <person name="Hattori M."/>
            <person name="Oshima K."/>
            <person name="Inaba H."/>
            <person name="Suda W."/>
            <person name="Sakamoto M."/>
            <person name="Iino T."/>
            <person name="Kitahara M."/>
            <person name="Oshida Y."/>
            <person name="Iida T."/>
            <person name="Kudo T."/>
            <person name="Itoh T."/>
            <person name="Ohkuma M."/>
        </authorList>
    </citation>
    <scope>NUCLEOTIDE SEQUENCE [LARGE SCALE GENOMIC DNA]</scope>
    <source>
        <strain evidence="16 17">Mie-1</strain>
    </source>
</reference>
<feature type="domain" description="3-hydroxyacyl-CoA dehydrogenase NAD binding" evidence="15">
    <location>
        <begin position="332"/>
        <end position="509"/>
    </location>
</feature>
<dbReference type="GO" id="GO:0004300">
    <property type="term" value="F:enoyl-CoA hydratase activity"/>
    <property type="evidence" value="ECO:0007669"/>
    <property type="project" value="UniProtKB-EC"/>
</dbReference>
<dbReference type="Pfam" id="PF02737">
    <property type="entry name" value="3HCDH_N"/>
    <property type="match status" value="1"/>
</dbReference>
<dbReference type="GO" id="GO:0016509">
    <property type="term" value="F:long-chain (3S)-3-hydroxyacyl-CoA dehydrogenase (NAD+) activity"/>
    <property type="evidence" value="ECO:0007669"/>
    <property type="project" value="TreeGrafter"/>
</dbReference>
<evidence type="ECO:0000256" key="1">
    <source>
        <dbReference type="ARBA" id="ARBA00005005"/>
    </source>
</evidence>
<evidence type="ECO:0000256" key="9">
    <source>
        <dbReference type="ARBA" id="ARBA00023098"/>
    </source>
</evidence>
<dbReference type="Pfam" id="PF00725">
    <property type="entry name" value="3HCDH"/>
    <property type="match status" value="1"/>
</dbReference>
<feature type="domain" description="3-hydroxyacyl-CoA dehydrogenase C-terminal" evidence="14">
    <location>
        <begin position="512"/>
        <end position="609"/>
    </location>
</feature>
<name>A0A5A7MXN8_9PROT</name>
<dbReference type="PANTHER" id="PTHR43612">
    <property type="entry name" value="TRIFUNCTIONAL ENZYME SUBUNIT ALPHA"/>
    <property type="match status" value="1"/>
</dbReference>
<comment type="pathway">
    <text evidence="1">Lipid metabolism; fatty acid beta-oxidation.</text>
</comment>
<evidence type="ECO:0000256" key="10">
    <source>
        <dbReference type="ARBA" id="ARBA00023239"/>
    </source>
</evidence>
<comment type="caution">
    <text evidence="16">The sequence shown here is derived from an EMBL/GenBank/DDBJ whole genome shotgun (WGS) entry which is preliminary data.</text>
</comment>
<dbReference type="Gene3D" id="3.90.226.10">
    <property type="entry name" value="2-enoyl-CoA Hydratase, Chain A, domain 1"/>
    <property type="match status" value="1"/>
</dbReference>
<dbReference type="SUPFAM" id="SSF51735">
    <property type="entry name" value="NAD(P)-binding Rossmann-fold domains"/>
    <property type="match status" value="1"/>
</dbReference>
<dbReference type="Gene3D" id="3.40.50.720">
    <property type="entry name" value="NAD(P)-binding Rossmann-like Domain"/>
    <property type="match status" value="1"/>
</dbReference>
<dbReference type="InterPro" id="IPR018376">
    <property type="entry name" value="Enoyl-CoA_hyd/isom_CS"/>
</dbReference>
<gene>
    <name evidence="16" type="ORF">JCM17845_13550</name>
</gene>
<dbReference type="SUPFAM" id="SSF52096">
    <property type="entry name" value="ClpP/crotonase"/>
    <property type="match status" value="1"/>
</dbReference>
<dbReference type="FunFam" id="3.40.50.720:FF:000009">
    <property type="entry name" value="Fatty oxidation complex, alpha subunit"/>
    <property type="match status" value="1"/>
</dbReference>
<keyword evidence="9" id="KW-0443">Lipid metabolism</keyword>
<evidence type="ECO:0000256" key="8">
    <source>
        <dbReference type="ARBA" id="ARBA00023027"/>
    </source>
</evidence>
<evidence type="ECO:0000256" key="11">
    <source>
        <dbReference type="ARBA" id="ARBA00023268"/>
    </source>
</evidence>